<sequence>MAPGSTDPAFAGAVHIQDPILARYSPSALLRPELDPAISNYINTTTTEPFGDPSAPLGFRLGNGGAGYTGILKILSEAFIAHKCHATATPPFHIEWVANHSRHTEVALLAGIVQVALTYEPDWEDQGIREGWAKRVTRVFNDRFILVGPTSDPAGVLDVSKSENCGNLAIYFALRAIAQHGRQAKLITTHHRGDGSATSYKELQLWGLSGIDLSTSASWRERVPLAPYPTLVHASKVGVYILTDRATYLCAKRDGVVPETRAFVDEGKHLLNPCSALVNLKAPRNELAWEFAEWLGGEQAQKLIREFGTGWRTGLPVFAAKDREKVDAVRFGLVKARL</sequence>
<dbReference type="InterPro" id="IPR052738">
    <property type="entry name" value="ABC-Tungstate_binding"/>
</dbReference>
<evidence type="ECO:0000313" key="2">
    <source>
        <dbReference type="Proteomes" id="UP001274830"/>
    </source>
</evidence>
<name>A0AAE0WHG9_9PEZI</name>
<dbReference type="Gene3D" id="3.40.190.10">
    <property type="entry name" value="Periplasmic binding protein-like II"/>
    <property type="match status" value="2"/>
</dbReference>
<organism evidence="1 2">
    <name type="scientific">Recurvomyces mirabilis</name>
    <dbReference type="NCBI Taxonomy" id="574656"/>
    <lineage>
        <taxon>Eukaryota</taxon>
        <taxon>Fungi</taxon>
        <taxon>Dikarya</taxon>
        <taxon>Ascomycota</taxon>
        <taxon>Pezizomycotina</taxon>
        <taxon>Dothideomycetes</taxon>
        <taxon>Dothideomycetidae</taxon>
        <taxon>Mycosphaerellales</taxon>
        <taxon>Teratosphaeriaceae</taxon>
        <taxon>Recurvomyces</taxon>
    </lineage>
</organism>
<proteinExistence type="predicted"/>
<accession>A0AAE0WHG9</accession>
<evidence type="ECO:0000313" key="1">
    <source>
        <dbReference type="EMBL" id="KAK3670882.1"/>
    </source>
</evidence>
<reference evidence="1" key="1">
    <citation type="submission" date="2023-07" db="EMBL/GenBank/DDBJ databases">
        <title>Black Yeasts Isolated from many extreme environments.</title>
        <authorList>
            <person name="Coleine C."/>
            <person name="Stajich J.E."/>
            <person name="Selbmann L."/>
        </authorList>
    </citation>
    <scope>NUCLEOTIDE SEQUENCE</scope>
    <source>
        <strain evidence="1">CCFEE 5485</strain>
    </source>
</reference>
<keyword evidence="2" id="KW-1185">Reference proteome</keyword>
<dbReference type="SUPFAM" id="SSF53850">
    <property type="entry name" value="Periplasmic binding protein-like II"/>
    <property type="match status" value="1"/>
</dbReference>
<dbReference type="PANTHER" id="PTHR37945">
    <property type="entry name" value="EXTRACELLULAR TUNGSTATE BINDING PROTEIN"/>
    <property type="match status" value="1"/>
</dbReference>
<dbReference type="EMBL" id="JAUTXT010000049">
    <property type="protein sequence ID" value="KAK3670882.1"/>
    <property type="molecule type" value="Genomic_DNA"/>
</dbReference>
<dbReference type="Proteomes" id="UP001274830">
    <property type="component" value="Unassembled WGS sequence"/>
</dbReference>
<comment type="caution">
    <text evidence="1">The sequence shown here is derived from an EMBL/GenBank/DDBJ whole genome shotgun (WGS) entry which is preliminary data.</text>
</comment>
<gene>
    <name evidence="1" type="ORF">LTR78_009160</name>
</gene>
<protein>
    <submittedName>
        <fullName evidence="1">Uncharacterized protein</fullName>
    </submittedName>
</protein>
<dbReference type="PANTHER" id="PTHR37945:SF1">
    <property type="entry name" value="EXTRACELLULAR TUNGSTATE BINDING PROTEIN"/>
    <property type="match status" value="1"/>
</dbReference>
<dbReference type="AlphaFoldDB" id="A0AAE0WHG9"/>